<sequence>MAFFSRSLSSLKYSNQAFKTAITFRYLQNFEQRNQQVRTINIFTSLHKSSEVQSLSDKQNTQKKGTIVKKSFITWKSVLVTGAGCTALLMYMYYLQERKEKEAERERRRQLGKAAIGGKFELVDCNGKTWKSEDFFGQWVLIYFGFTHCPDICPDELEKLTQIVNILETRYNTKVQPIFISVDPDRDTPEIVGKYIKEFSDKILGLTGTKEQVAKVCKAYRVYYSNGPKDQDSDYIVDHTIIIYLVDPEGMFVDYYGLTHSAEQVVNSVNINKYKYDNLKKDNWIPSVSLKSPLPT</sequence>
<feature type="binding site" evidence="9">
    <location>
        <position position="153"/>
    </location>
    <ligand>
        <name>Cu cation</name>
        <dbReference type="ChEBI" id="CHEBI:23378"/>
    </ligand>
</feature>
<dbReference type="FunFam" id="3.40.30.10:FF:000013">
    <property type="entry name" value="Blast:Protein SCO1 homolog, mitochondrial"/>
    <property type="match status" value="1"/>
</dbReference>
<dbReference type="AlphaFoldDB" id="A0AAW0ZN71"/>
<feature type="disulfide bond" description="Redox-active" evidence="10">
    <location>
        <begin position="149"/>
        <end position="153"/>
    </location>
</feature>
<comment type="caution">
    <text evidence="12">The sequence shown here is derived from an EMBL/GenBank/DDBJ whole genome shotgun (WGS) entry which is preliminary data.</text>
</comment>
<comment type="subcellular location">
    <subcellularLocation>
        <location evidence="1 8">Mitochondrion inner membrane</location>
    </subcellularLocation>
</comment>
<keyword evidence="13" id="KW-1185">Reference proteome</keyword>
<evidence type="ECO:0000313" key="13">
    <source>
        <dbReference type="Proteomes" id="UP001432146"/>
    </source>
</evidence>
<dbReference type="InterPro" id="IPR036249">
    <property type="entry name" value="Thioredoxin-like_sf"/>
</dbReference>
<evidence type="ECO:0000256" key="8">
    <source>
        <dbReference type="PIRNR" id="PIRNR037736"/>
    </source>
</evidence>
<keyword evidence="11" id="KW-0812">Transmembrane</keyword>
<dbReference type="GO" id="GO:0016531">
    <property type="term" value="F:copper chaperone activity"/>
    <property type="evidence" value="ECO:0007669"/>
    <property type="project" value="InterPro"/>
</dbReference>
<feature type="binding site" evidence="9">
    <location>
        <position position="149"/>
    </location>
    <ligand>
        <name>Cu cation</name>
        <dbReference type="ChEBI" id="CHEBI:23378"/>
    </ligand>
</feature>
<feature type="transmembrane region" description="Helical" evidence="11">
    <location>
        <begin position="73"/>
        <end position="94"/>
    </location>
</feature>
<dbReference type="GO" id="GO:0006878">
    <property type="term" value="P:intracellular copper ion homeostasis"/>
    <property type="evidence" value="ECO:0007669"/>
    <property type="project" value="UniProtKB-UniRule"/>
</dbReference>
<feature type="binding site" evidence="9">
    <location>
        <position position="239"/>
    </location>
    <ligand>
        <name>Cu cation</name>
        <dbReference type="ChEBI" id="CHEBI:23378"/>
    </ligand>
</feature>
<keyword evidence="10" id="KW-1015">Disulfide bond</keyword>
<evidence type="ECO:0000256" key="10">
    <source>
        <dbReference type="PIRSR" id="PIRSR603782-2"/>
    </source>
</evidence>
<dbReference type="PANTHER" id="PTHR12151">
    <property type="entry name" value="ELECTRON TRANSPORT PROTIN SCO1/SENC FAMILY MEMBER"/>
    <property type="match status" value="1"/>
</dbReference>
<keyword evidence="6 8" id="KW-0496">Mitochondrion</keyword>
<comment type="function">
    <text evidence="8">Copper metallochaperone essential for the synthesis and maturation of cytochrome c oxidase subunit II (MT-CO2/COX2) by facilitating the incorporation of copper into the Cu(A) site of MT-CO2/COX2.</text>
</comment>
<evidence type="ECO:0000256" key="7">
    <source>
        <dbReference type="ARBA" id="ARBA00023136"/>
    </source>
</evidence>
<dbReference type="GO" id="GO:0033617">
    <property type="term" value="P:mitochondrial respiratory chain complex IV assembly"/>
    <property type="evidence" value="ECO:0007669"/>
    <property type="project" value="TreeGrafter"/>
</dbReference>
<keyword evidence="8" id="KW-0143">Chaperone</keyword>
<evidence type="ECO:0000256" key="11">
    <source>
        <dbReference type="SAM" id="Phobius"/>
    </source>
</evidence>
<dbReference type="CDD" id="cd02968">
    <property type="entry name" value="SCO"/>
    <property type="match status" value="1"/>
</dbReference>
<organism evidence="12 13">
    <name type="scientific">Tetragonisca angustula</name>
    <dbReference type="NCBI Taxonomy" id="166442"/>
    <lineage>
        <taxon>Eukaryota</taxon>
        <taxon>Metazoa</taxon>
        <taxon>Ecdysozoa</taxon>
        <taxon>Arthropoda</taxon>
        <taxon>Hexapoda</taxon>
        <taxon>Insecta</taxon>
        <taxon>Pterygota</taxon>
        <taxon>Neoptera</taxon>
        <taxon>Endopterygota</taxon>
        <taxon>Hymenoptera</taxon>
        <taxon>Apocrita</taxon>
        <taxon>Aculeata</taxon>
        <taxon>Apoidea</taxon>
        <taxon>Anthophila</taxon>
        <taxon>Apidae</taxon>
        <taxon>Tetragonisca</taxon>
    </lineage>
</organism>
<keyword evidence="4 8" id="KW-0999">Mitochondrion inner membrane</keyword>
<dbReference type="SUPFAM" id="SSF52833">
    <property type="entry name" value="Thioredoxin-like"/>
    <property type="match status" value="1"/>
</dbReference>
<evidence type="ECO:0000256" key="6">
    <source>
        <dbReference type="ARBA" id="ARBA00023128"/>
    </source>
</evidence>
<keyword evidence="7 11" id="KW-0472">Membrane</keyword>
<keyword evidence="3 8" id="KW-0479">Metal-binding</keyword>
<keyword evidence="5 8" id="KW-0186">Copper</keyword>
<keyword evidence="11" id="KW-1133">Transmembrane helix</keyword>
<evidence type="ECO:0000256" key="5">
    <source>
        <dbReference type="ARBA" id="ARBA00023008"/>
    </source>
</evidence>
<accession>A0AAW0ZN71</accession>
<comment type="similarity">
    <text evidence="2 8">Belongs to the SCO1/2 family.</text>
</comment>
<proteinExistence type="inferred from homology"/>
<dbReference type="Pfam" id="PF02630">
    <property type="entry name" value="SCO1-SenC"/>
    <property type="match status" value="1"/>
</dbReference>
<dbReference type="PANTHER" id="PTHR12151:SF5">
    <property type="entry name" value="AT19154P"/>
    <property type="match status" value="1"/>
</dbReference>
<dbReference type="EMBL" id="JAWNGG020000159">
    <property type="protein sequence ID" value="KAK9298986.1"/>
    <property type="molecule type" value="Genomic_DNA"/>
</dbReference>
<evidence type="ECO:0000256" key="2">
    <source>
        <dbReference type="ARBA" id="ARBA00010996"/>
    </source>
</evidence>
<evidence type="ECO:0000256" key="4">
    <source>
        <dbReference type="ARBA" id="ARBA00022792"/>
    </source>
</evidence>
<name>A0AAW0ZN71_9HYME</name>
<gene>
    <name evidence="12" type="ORF">QLX08_007895</name>
</gene>
<evidence type="ECO:0000313" key="12">
    <source>
        <dbReference type="EMBL" id="KAK9298986.1"/>
    </source>
</evidence>
<protein>
    <submittedName>
        <fullName evidence="12">Uncharacterized protein</fullName>
    </submittedName>
</protein>
<evidence type="ECO:0000256" key="9">
    <source>
        <dbReference type="PIRSR" id="PIRSR037736-1"/>
    </source>
</evidence>
<dbReference type="GO" id="GO:0005743">
    <property type="term" value="C:mitochondrial inner membrane"/>
    <property type="evidence" value="ECO:0007669"/>
    <property type="project" value="UniProtKB-SubCell"/>
</dbReference>
<dbReference type="InterPro" id="IPR003782">
    <property type="entry name" value="SCO1/SenC"/>
</dbReference>
<dbReference type="PIRSF" id="PIRSF037736">
    <property type="entry name" value="SCO1"/>
    <property type="match status" value="1"/>
</dbReference>
<evidence type="ECO:0000256" key="1">
    <source>
        <dbReference type="ARBA" id="ARBA00004273"/>
    </source>
</evidence>
<reference evidence="12 13" key="1">
    <citation type="submission" date="2024-05" db="EMBL/GenBank/DDBJ databases">
        <title>The nuclear and mitochondrial genome assemblies of Tetragonisca angustula (Apidae: Meliponini), a tiny yet remarkable pollinator in the Neotropics.</title>
        <authorList>
            <person name="Ferrari R."/>
            <person name="Ricardo P.C."/>
            <person name="Dias F.C."/>
            <person name="Araujo N.S."/>
            <person name="Soares D.O."/>
            <person name="Zhou Q.-S."/>
            <person name="Zhu C.-D."/>
            <person name="Coutinho L."/>
            <person name="Airas M.C."/>
            <person name="Batista T.M."/>
        </authorList>
    </citation>
    <scope>NUCLEOTIDE SEQUENCE [LARGE SCALE GENOMIC DNA]</scope>
    <source>
        <strain evidence="12">ASF017062</strain>
        <tissue evidence="12">Abdomen</tissue>
    </source>
</reference>
<dbReference type="Proteomes" id="UP001432146">
    <property type="component" value="Unassembled WGS sequence"/>
</dbReference>
<comment type="subunit">
    <text evidence="8">Homodimer.</text>
</comment>
<dbReference type="Gene3D" id="3.40.30.10">
    <property type="entry name" value="Glutaredoxin"/>
    <property type="match status" value="1"/>
</dbReference>
<dbReference type="GO" id="GO:0005507">
    <property type="term" value="F:copper ion binding"/>
    <property type="evidence" value="ECO:0007669"/>
    <property type="project" value="InterPro"/>
</dbReference>
<dbReference type="InterPro" id="IPR017276">
    <property type="entry name" value="Synth_of_cyt-c-oxidase_Sco1/2"/>
</dbReference>
<evidence type="ECO:0000256" key="3">
    <source>
        <dbReference type="ARBA" id="ARBA00022723"/>
    </source>
</evidence>